<dbReference type="SMART" id="SM00360">
    <property type="entry name" value="RRM"/>
    <property type="match status" value="3"/>
</dbReference>
<feature type="compositionally biased region" description="Low complexity" evidence="4">
    <location>
        <begin position="76"/>
        <end position="87"/>
    </location>
</feature>
<dbReference type="EMBL" id="OX365897">
    <property type="protein sequence ID" value="CAI4055891.1"/>
    <property type="molecule type" value="Genomic_DNA"/>
</dbReference>
<sequence>MSYANNAFQRQDNAYIIPLPPSSTVETSSEPPRTLWMGDLDPSFDEATIEEIWSKLNKKVIVKLIRAKKNLLIPCSSTSSSNTNTNEENGENQQSASNSSDQLDNSQMININGVSFIDPSTTQLHHAGYCFVEFETQKDAQFALSLNATPLPNFYSPTTNAQTNPTFKRTFRLNWASGATLQSSIPSTPEFSLFVGDLSPTATEADLLSLFQTRFKSVKTVRVMTDPLTGSSRCFGFVRFGNEDERRRALIEMSGKWFQGRALRVAYATPRNNMMLQLQEQQQQQQLQPNQSQQQEQEDNQGPLLVKTANDLIQSNSNMLPLNAIQNGPPMPSKEGGNSNVRANEFLPSNTYNSDPTNTTVFVGGLVPKTAEFQLRSLFKPFGPILNVRIPNGKNCGFVKFEKRIDAEASIQGLQGFIVGGSPIRLSWGRPSSSNAKAASTVMGTGQYLSSNNVRASSSASGMDNSKQILELYAEDKRQLFLQQQQQQQQQQQNGNYPGEQLTHHNYYNYNNYDYHGNKNGSHGDLANPQRSAAPYIQEDSTMYSHQYSSPSYSLQPIRNQHSNVNNTMPQFGNTMPMPLPNGNDDKMGMGMNMNMNMGMNPNMNMNMNPVAYGMGNSTNMYDASRMMHPPLNTVSNANNPKLNIMSKHPNKNNIPPIHPSLLH</sequence>
<organism evidence="6 7">
    <name type="scientific">Saccharomyces kudriavzevii (strain ATCC MYA-4449 / AS 2.2408 / CBS 8840 / NBRC 1802 / NCYC 2889)</name>
    <name type="common">Yeast</name>
    <dbReference type="NCBI Taxonomy" id="226230"/>
    <lineage>
        <taxon>Eukaryota</taxon>
        <taxon>Fungi</taxon>
        <taxon>Dikarya</taxon>
        <taxon>Ascomycota</taxon>
        <taxon>Saccharomycotina</taxon>
        <taxon>Saccharomycetes</taxon>
        <taxon>Saccharomycetales</taxon>
        <taxon>Saccharomycetaceae</taxon>
        <taxon>Saccharomyces</taxon>
    </lineage>
</organism>
<dbReference type="FunFam" id="3.30.70.330:FF:000405">
    <property type="entry name" value="polyadenylate-binding protein RBP45"/>
    <property type="match status" value="1"/>
</dbReference>
<dbReference type="InterPro" id="IPR000504">
    <property type="entry name" value="RRM_dom"/>
</dbReference>
<name>A0AA35NML2_SACK1</name>
<dbReference type="InterPro" id="IPR050825">
    <property type="entry name" value="RBM42_RBP45_47-like"/>
</dbReference>
<dbReference type="CDD" id="cd12346">
    <property type="entry name" value="RRM3_NGR1_NAM8_like"/>
    <property type="match status" value="1"/>
</dbReference>
<dbReference type="Gene3D" id="3.30.70.330">
    <property type="match status" value="3"/>
</dbReference>
<dbReference type="PROSITE" id="PS50102">
    <property type="entry name" value="RRM"/>
    <property type="match status" value="2"/>
</dbReference>
<evidence type="ECO:0000256" key="4">
    <source>
        <dbReference type="SAM" id="MobiDB-lite"/>
    </source>
</evidence>
<dbReference type="GO" id="GO:0003729">
    <property type="term" value="F:mRNA binding"/>
    <property type="evidence" value="ECO:0007669"/>
    <property type="project" value="InterPro"/>
</dbReference>
<feature type="compositionally biased region" description="Low complexity" evidence="4">
    <location>
        <begin position="281"/>
        <end position="295"/>
    </location>
</feature>
<keyword evidence="7" id="KW-1185">Reference proteome</keyword>
<dbReference type="GO" id="GO:0043488">
    <property type="term" value="P:regulation of mRNA stability"/>
    <property type="evidence" value="ECO:0007669"/>
    <property type="project" value="UniProtKB-ARBA"/>
</dbReference>
<protein>
    <recommendedName>
        <fullName evidence="5">RRM domain-containing protein</fullName>
    </recommendedName>
</protein>
<evidence type="ECO:0000256" key="2">
    <source>
        <dbReference type="ARBA" id="ARBA00022884"/>
    </source>
</evidence>
<evidence type="ECO:0000259" key="5">
    <source>
        <dbReference type="PROSITE" id="PS50102"/>
    </source>
</evidence>
<dbReference type="InterPro" id="IPR035979">
    <property type="entry name" value="RBD_domain_sf"/>
</dbReference>
<dbReference type="AlphaFoldDB" id="A0AA35NML2"/>
<feature type="region of interest" description="Disordered" evidence="4">
    <location>
        <begin position="481"/>
        <end position="503"/>
    </location>
</feature>
<dbReference type="PANTHER" id="PTHR47640:SF10">
    <property type="entry name" value="TRNA SELENOCYSTEINE 1-ASSOCIATED PROTEIN 1-RELATED"/>
    <property type="match status" value="1"/>
</dbReference>
<dbReference type="InterPro" id="IPR012677">
    <property type="entry name" value="Nucleotide-bd_a/b_plait_sf"/>
</dbReference>
<feature type="domain" description="RRM" evidence="5">
    <location>
        <begin position="191"/>
        <end position="270"/>
    </location>
</feature>
<dbReference type="GeneID" id="80922497"/>
<dbReference type="GO" id="GO:0005829">
    <property type="term" value="C:cytosol"/>
    <property type="evidence" value="ECO:0007669"/>
    <property type="project" value="TreeGrafter"/>
</dbReference>
<dbReference type="CDD" id="cd12611">
    <property type="entry name" value="RRM1_NGR1_NAM8_like"/>
    <property type="match status" value="1"/>
</dbReference>
<dbReference type="Proteomes" id="UP001162087">
    <property type="component" value="Chromosome 2"/>
</dbReference>
<feature type="compositionally biased region" description="Low complexity" evidence="4">
    <location>
        <begin position="483"/>
        <end position="493"/>
    </location>
</feature>
<evidence type="ECO:0000313" key="6">
    <source>
        <dbReference type="EMBL" id="CAI4055891.1"/>
    </source>
</evidence>
<evidence type="ECO:0000256" key="1">
    <source>
        <dbReference type="ARBA" id="ARBA00022737"/>
    </source>
</evidence>
<dbReference type="Pfam" id="PF00076">
    <property type="entry name" value="RRM_1"/>
    <property type="match status" value="2"/>
</dbReference>
<gene>
    <name evidence="6" type="primary">SKDI02G3190</name>
    <name evidence="6" type="ORF">SKDI_02G3190</name>
</gene>
<reference evidence="6" key="1">
    <citation type="submission" date="2022-10" db="EMBL/GenBank/DDBJ databases">
        <authorList>
            <person name="Byrne P K."/>
        </authorList>
    </citation>
    <scope>NUCLEOTIDE SEQUENCE</scope>
    <source>
        <strain evidence="6">IFO1802</strain>
    </source>
</reference>
<dbReference type="RefSeq" id="XP_056086197.1">
    <property type="nucleotide sequence ID" value="XM_056230136.1"/>
</dbReference>
<evidence type="ECO:0000313" key="7">
    <source>
        <dbReference type="Proteomes" id="UP001162087"/>
    </source>
</evidence>
<feature type="region of interest" description="Disordered" evidence="4">
    <location>
        <begin position="281"/>
        <end position="300"/>
    </location>
</feature>
<accession>A0AA35NML2</accession>
<feature type="region of interest" description="Disordered" evidence="4">
    <location>
        <begin position="76"/>
        <end position="104"/>
    </location>
</feature>
<proteinExistence type="predicted"/>
<keyword evidence="2 3" id="KW-0694">RNA-binding</keyword>
<dbReference type="FunFam" id="3.30.70.330:FF:000875">
    <property type="entry name" value="Glucose-repressible RNA binding protein"/>
    <property type="match status" value="1"/>
</dbReference>
<evidence type="ECO:0000256" key="3">
    <source>
        <dbReference type="PROSITE-ProRule" id="PRU00176"/>
    </source>
</evidence>
<keyword evidence="1" id="KW-0677">Repeat</keyword>
<feature type="compositionally biased region" description="Polar residues" evidence="4">
    <location>
        <begin position="93"/>
        <end position="104"/>
    </location>
</feature>
<feature type="domain" description="RRM" evidence="5">
    <location>
        <begin position="359"/>
        <end position="431"/>
    </location>
</feature>
<dbReference type="PANTHER" id="PTHR47640">
    <property type="entry name" value="TRNA SELENOCYSTEINE 1-ASSOCIATED PROTEIN 1-RELATED-RELATED"/>
    <property type="match status" value="1"/>
</dbReference>
<dbReference type="SUPFAM" id="SSF54928">
    <property type="entry name" value="RNA-binding domain, RBD"/>
    <property type="match status" value="3"/>
</dbReference>